<dbReference type="InterPro" id="IPR016181">
    <property type="entry name" value="Acyl_CoA_acyltransferase"/>
</dbReference>
<dbReference type="Pfam" id="PF18834">
    <property type="entry name" value="LPD22"/>
    <property type="match status" value="1"/>
</dbReference>
<dbReference type="GO" id="GO:0016747">
    <property type="term" value="F:acyltransferase activity, transferring groups other than amino-acyl groups"/>
    <property type="evidence" value="ECO:0007669"/>
    <property type="project" value="InterPro"/>
</dbReference>
<sequence length="2308" mass="248618">MAEKLDTQGAVDAYLGEMATPAALGAQARLSMNAVIGNRPDYEAELRAVARRTGVPVDTVRSLPEEMKRQATLGAYDFDSMAAQFPLATKFLADQDKAAIAHDDVGVLSGLEGAAKWMVSAPGTDRNLANAGEYLRRSAHAGFLSLTGTGAKLLNAATGGLTEAELAVVYKDDPLAFQRTMNESAAAAPLRFIRSQQQRSEQVMAELSPETKAQYGGLRYGTLEENESAWRSPLKIVGDALQSIPSALATAVSVYLTKGAGGAAKADALAAGLTPQAAQAAAVLAAGETMARMGAVTEGAVGYAQQANQTREDADKVSDEVLATSPAYQKLLADGYHPKVARVLVSANAAEQAGVIAGIVDAAVNLVGGKFLGRIVGEGGRPGVAAAKAAATEGATEFVQSPGEQLGQNMAIQQNMNPGQDLTEGLLESALQGLAVGGLTGGAMGHLAARTAKADTFAQQAEHNATVLEAMQKTAEASKLLERSPETLTSYMQDLADQGAPVVYVDSAKLVEAGVDLNALAQAVPAVAAQLPQAETGGDFAIPTGELLTQTIGTEFAQPLIDHARTAPDGMSREEAKAYMQEHGDRLTAEVERVLATEADDAEFKAGRDQVQAQLVQQLNEIKRFTAKVNEQYATLAANFYAVMAARTGMTVQQFADTYKLGFAAGEAKGSTVLDQAPTLDQLRADFDAAGLDHAVAEKNGVITLSKIVVSQASRGRGAGTRAMQALVKYADATGQHIALSPSADFGGNKARLAEFYKRFGFIENKGKNRAFKTTESMYRPAPGKVLEQSAVAGMPLQGDEVVPTSATPAQVREKVTAWAKQRWSEASGGAPEAVRNADPAFGKEVVITWQGAKHALAGANEPELRLVPHIPDILRAARFTRTEPAKPGAAVTVKQTHFLSTEVVLAGESLTVGIVVHEKANGQMFYDQFIVKNPAHKNAPPLGASGSASSGEFSDALGYQPSGGGSSILPQDARGQIAFADDITRQASIISLFKGADLSTFIHESGHFYLQVQADLAARIAQRVAAGEQLTPGEQGIVDDFSKLLDWMGVKATPELSALDHWAAMTGAEKRPFHEKFARGFEAYAFEGKAPSQDLTRTFQTFRAWLVNVYRSLLRSVSATPTDVASAMDVELTPEVRSVMDRMLATSDQIAEAEAARDMGPLFKTAEEAGMTLDEFKAYHDQGVQATADAIDQLQSRGLKDMQWLQNARSRKLKELQKQHDALRAEITREVRAEVMAQPIYQAWAFLTSRSESKVVPGVTDTATADLSQASGKLRTQALRDAYGIEDDAIWRKLSALHMTSDEVGSHPDIAAEMFGFTSGDELVRKLVAAEPPASVIQGMINQRMLEEHGDLSSPAGIERAADEAIHNEARARFVATELRALQKAMSVREKVPGQKNTVDVLARAAREYASATIARLKVRDIRPGQYAAAEVRAAKAAAKAIGDVAKATMHKRNQLINMYAAKAAYAAQDEVGAIVKYLRKFDASATRQALPGEYLAQIDMLREKYELREQSGAEIDRTVALRTWVQSRLNAGEIPAISESLLAPAERRAYTAAIEARDEEGNLVYPDDEERIKLLADAIERGARRPYKEMTVEEIRGLRDTIKQIEHLGRLKEKMLTARDGATYAATRDLLAQTVVDNAKKSGKNVRTSNTLTGKALDKVKEFGASHIKVATWTRIFDGGKDNGPWWSAVIRPANERATFESTRRAKATSELMEIMGPVLKDVSVIDQIGKGQYFPELGTSLNWEERFAIAANYGNESNLQRLMGGGIEGATKTLSEAQIQSVLRTLTAAEWHAVQKVWDHFESYRPEIAAKELRVNGVEPEWIAPRPFSVRTADGQVVALRGGYFPVVYDPKTNMKAQQHSDAEAAKNAMKAAYSVATTQRSFTKARVEEVTGRALLLNLRGLYSGVNDVIHDLAWHEWVIDMNRLMKSNTIDTAIREHYGPNVKRELTKWRDDIVAGSKRLDHGIENAAGWMRKFVSAGALTYNVMSAMMQPLGITQSFTRVGTGWVAKGIGQYAAGPVEATRMVKEKSDFMANRTRTMFRDLNELRNRVAGQTTGRELMGRYGYFLTMHLQMGVDIPTWIGAYEKATAAGHDEATAIALADQSVKDSQGGGEEVDQAGITRGGPLVKLFTVFYDFMNTQANVLYGKAATSESKASTFMHFALVGVITPILAAALKDALTPGDSGDWDDWEKALKKMGVEAMSNLLGMVAFGREFTTAAKALVGEDKGVGYTGPAGLRMIPDTFKLAHQGELDDAFRKAFVNLMGDLAGIPAVQINRTVTGIEALRDGKTTNPAALAFGYQVAR</sequence>
<dbReference type="Proteomes" id="UP001139447">
    <property type="component" value="Unassembled WGS sequence"/>
</dbReference>
<dbReference type="InterPro" id="IPR040824">
    <property type="entry name" value="LPD3"/>
</dbReference>
<dbReference type="EC" id="2.3.1.-" evidence="3"/>
<dbReference type="RefSeq" id="WP_243306727.1">
    <property type="nucleotide sequence ID" value="NZ_JALGBI010000001.1"/>
</dbReference>
<dbReference type="Gene3D" id="3.40.630.30">
    <property type="match status" value="1"/>
</dbReference>
<protein>
    <submittedName>
        <fullName evidence="3">GNAT family N-acetyltransferase</fullName>
        <ecNumber evidence="3">2.3.1.-</ecNumber>
    </submittedName>
</protein>
<name>A0A9X1VWB8_9BURK</name>
<dbReference type="InterPro" id="IPR040738">
    <property type="entry name" value="LPD22"/>
</dbReference>
<evidence type="ECO:0000313" key="3">
    <source>
        <dbReference type="EMBL" id="MCJ0764160.1"/>
    </source>
</evidence>
<keyword evidence="1" id="KW-0175">Coiled coil</keyword>
<evidence type="ECO:0000313" key="4">
    <source>
        <dbReference type="Proteomes" id="UP001139447"/>
    </source>
</evidence>
<keyword evidence="3" id="KW-0808">Transferase</keyword>
<dbReference type="InterPro" id="IPR000182">
    <property type="entry name" value="GNAT_dom"/>
</dbReference>
<evidence type="ECO:0000256" key="1">
    <source>
        <dbReference type="SAM" id="Coils"/>
    </source>
</evidence>
<evidence type="ECO:0000259" key="2">
    <source>
        <dbReference type="PROSITE" id="PS51186"/>
    </source>
</evidence>
<keyword evidence="4" id="KW-1185">Reference proteome</keyword>
<dbReference type="EMBL" id="JALGBI010000001">
    <property type="protein sequence ID" value="MCJ0764160.1"/>
    <property type="molecule type" value="Genomic_DNA"/>
</dbReference>
<gene>
    <name evidence="3" type="ORF">MMF98_13175</name>
</gene>
<dbReference type="Pfam" id="PF00583">
    <property type="entry name" value="Acetyltransf_1"/>
    <property type="match status" value="1"/>
</dbReference>
<accession>A0A9X1VWB8</accession>
<feature type="coiled-coil region" evidence="1">
    <location>
        <begin position="1207"/>
        <end position="1234"/>
    </location>
</feature>
<comment type="caution">
    <text evidence="3">The sequence shown here is derived from an EMBL/GenBank/DDBJ whole genome shotgun (WGS) entry which is preliminary data.</text>
</comment>
<dbReference type="SUPFAM" id="SSF55729">
    <property type="entry name" value="Acyl-CoA N-acyltransferases (Nat)"/>
    <property type="match status" value="1"/>
</dbReference>
<dbReference type="Pfam" id="PF18798">
    <property type="entry name" value="LPD3"/>
    <property type="match status" value="1"/>
</dbReference>
<keyword evidence="3" id="KW-0012">Acyltransferase</keyword>
<organism evidence="3 4">
    <name type="scientific">Variovorax terrae</name>
    <dbReference type="NCBI Taxonomy" id="2923278"/>
    <lineage>
        <taxon>Bacteria</taxon>
        <taxon>Pseudomonadati</taxon>
        <taxon>Pseudomonadota</taxon>
        <taxon>Betaproteobacteria</taxon>
        <taxon>Burkholderiales</taxon>
        <taxon>Comamonadaceae</taxon>
        <taxon>Variovorax</taxon>
    </lineage>
</organism>
<feature type="domain" description="N-acetyltransferase" evidence="2">
    <location>
        <begin position="641"/>
        <end position="783"/>
    </location>
</feature>
<dbReference type="PROSITE" id="PS51186">
    <property type="entry name" value="GNAT"/>
    <property type="match status" value="1"/>
</dbReference>
<proteinExistence type="predicted"/>
<reference evidence="3" key="1">
    <citation type="submission" date="2022-03" db="EMBL/GenBank/DDBJ databases">
        <authorList>
            <person name="Woo C.Y."/>
        </authorList>
    </citation>
    <scope>NUCLEOTIDE SEQUENCE</scope>
    <source>
        <strain evidence="3">CYS-02</strain>
    </source>
</reference>